<feature type="compositionally biased region" description="Low complexity" evidence="9">
    <location>
        <begin position="223"/>
        <end position="242"/>
    </location>
</feature>
<evidence type="ECO:0000256" key="8">
    <source>
        <dbReference type="SAM" id="Coils"/>
    </source>
</evidence>
<evidence type="ECO:0000256" key="3">
    <source>
        <dbReference type="ARBA" id="ARBA00022448"/>
    </source>
</evidence>
<feature type="coiled-coil region" evidence="8">
    <location>
        <begin position="268"/>
        <end position="316"/>
    </location>
</feature>
<evidence type="ECO:0000256" key="4">
    <source>
        <dbReference type="ARBA" id="ARBA00022753"/>
    </source>
</evidence>
<evidence type="ECO:0000313" key="14">
    <source>
        <dbReference type="Proteomes" id="UP000790347"/>
    </source>
</evidence>
<evidence type="ECO:0000259" key="11">
    <source>
        <dbReference type="PROSITE" id="PS51322"/>
    </source>
</evidence>
<keyword evidence="4" id="KW-0967">Endosome</keyword>
<evidence type="ECO:0000256" key="7">
    <source>
        <dbReference type="PROSITE-ProRule" id="PRU00644"/>
    </source>
</evidence>
<dbReference type="SUPFAM" id="SSF54495">
    <property type="entry name" value="UBC-like"/>
    <property type="match status" value="1"/>
</dbReference>
<dbReference type="GO" id="GO:0008333">
    <property type="term" value="P:endosome to lysosome transport"/>
    <property type="evidence" value="ECO:0007669"/>
    <property type="project" value="TreeGrafter"/>
</dbReference>
<accession>A0A922KZE8</accession>
<comment type="subcellular location">
    <subcellularLocation>
        <location evidence="1">Endosome</location>
    </subcellularLocation>
</comment>
<organism evidence="13 14">
    <name type="scientific">Dermatophagoides farinae</name>
    <name type="common">American house dust mite</name>
    <dbReference type="NCBI Taxonomy" id="6954"/>
    <lineage>
        <taxon>Eukaryota</taxon>
        <taxon>Metazoa</taxon>
        <taxon>Ecdysozoa</taxon>
        <taxon>Arthropoda</taxon>
        <taxon>Chelicerata</taxon>
        <taxon>Arachnida</taxon>
        <taxon>Acari</taxon>
        <taxon>Acariformes</taxon>
        <taxon>Sarcoptiformes</taxon>
        <taxon>Astigmata</taxon>
        <taxon>Psoroptidia</taxon>
        <taxon>Analgoidea</taxon>
        <taxon>Pyroglyphidae</taxon>
        <taxon>Dermatophagoidinae</taxon>
        <taxon>Dermatophagoides</taxon>
    </lineage>
</organism>
<dbReference type="EMBL" id="ASGP02000008">
    <property type="protein sequence ID" value="KAH9493979.1"/>
    <property type="molecule type" value="Genomic_DNA"/>
</dbReference>
<feature type="domain" description="SB" evidence="10">
    <location>
        <begin position="344"/>
        <end position="410"/>
    </location>
</feature>
<evidence type="ECO:0000313" key="13">
    <source>
        <dbReference type="EMBL" id="KAH9493979.1"/>
    </source>
</evidence>
<dbReference type="OrthoDB" id="306304at2759"/>
<dbReference type="Proteomes" id="UP000828236">
    <property type="component" value="Unassembled WGS sequence"/>
</dbReference>
<reference evidence="13" key="4">
    <citation type="journal article" date="2022" name="Res Sq">
        <title>Comparative Genomics Reveals Insights into the Divergent Evolution of Astigmatic Mites and Household Pest Adaptations.</title>
        <authorList>
            <person name="Xiong Q."/>
            <person name="Wan A.T.-Y."/>
            <person name="Liu X.-Y."/>
            <person name="Fung C.S.-H."/>
            <person name="Xiao X."/>
            <person name="Malainual N."/>
            <person name="Hou J."/>
            <person name="Wang L."/>
            <person name="Wang M."/>
            <person name="Yang K."/>
            <person name="Cui Y."/>
            <person name="Leung E."/>
            <person name="Nong W."/>
            <person name="Shin S.-K."/>
            <person name="Au S."/>
            <person name="Jeong K.Y."/>
            <person name="Chew F.T."/>
            <person name="Hui J."/>
            <person name="Leung T.F."/>
            <person name="Tungtrongchitr A."/>
            <person name="Zhong N."/>
            <person name="Liu Z."/>
            <person name="Tsui S."/>
        </authorList>
    </citation>
    <scope>NUCLEOTIDE SEQUENCE</scope>
    <source>
        <strain evidence="13">Derf</strain>
        <tissue evidence="13">Whole organism</tissue>
    </source>
</reference>
<dbReference type="PANTHER" id="PTHR23306:SF3">
    <property type="entry name" value="TUMOR SUPPRESSOR PROTEIN 101"/>
    <property type="match status" value="1"/>
</dbReference>
<dbReference type="PANTHER" id="PTHR23306">
    <property type="entry name" value="TUMOR SUSCEPTIBILITY GENE 101 PROTEIN-RELATED"/>
    <property type="match status" value="1"/>
</dbReference>
<evidence type="ECO:0000256" key="9">
    <source>
        <dbReference type="SAM" id="MobiDB-lite"/>
    </source>
</evidence>
<comment type="caution">
    <text evidence="13">The sequence shown here is derived from an EMBL/GenBank/DDBJ whole genome shotgun (WGS) entry which is preliminary data.</text>
</comment>
<dbReference type="EMBL" id="SDOV01000002">
    <property type="protein sequence ID" value="KAH7644157.1"/>
    <property type="molecule type" value="Genomic_DNA"/>
</dbReference>
<name>A0A922KZE8_DERFA</name>
<evidence type="ECO:0000313" key="12">
    <source>
        <dbReference type="EMBL" id="KAH7644157.1"/>
    </source>
</evidence>
<keyword evidence="3 7" id="KW-0813">Transport</keyword>
<dbReference type="Gene3D" id="3.10.110.10">
    <property type="entry name" value="Ubiquitin Conjugating Enzyme"/>
    <property type="match status" value="1"/>
</dbReference>
<keyword evidence="14" id="KW-1185">Reference proteome</keyword>
<dbReference type="InterPro" id="IPR037202">
    <property type="entry name" value="ESCRT_assembly_dom"/>
</dbReference>
<dbReference type="PROSITE" id="PS51312">
    <property type="entry name" value="SB"/>
    <property type="match status" value="1"/>
</dbReference>
<dbReference type="InterPro" id="IPR052070">
    <property type="entry name" value="ESCRT-I_UEV_domain"/>
</dbReference>
<reference evidence="12" key="2">
    <citation type="submission" date="2020-06" db="EMBL/GenBank/DDBJ databases">
        <authorList>
            <person name="Ji K."/>
            <person name="Li J."/>
        </authorList>
    </citation>
    <scope>NUCLEOTIDE SEQUENCE</scope>
    <source>
        <strain evidence="12">JKM2019</strain>
        <tissue evidence="12">Whole body</tissue>
    </source>
</reference>
<gene>
    <name evidence="13" type="ORF">DERF_014703</name>
    <name evidence="12" type="ORF">HUG17_6519</name>
</gene>
<dbReference type="GO" id="GO:0015031">
    <property type="term" value="P:protein transport"/>
    <property type="evidence" value="ECO:0007669"/>
    <property type="project" value="UniProtKB-UniRule"/>
</dbReference>
<dbReference type="InterPro" id="IPR017916">
    <property type="entry name" value="SB_dom"/>
</dbReference>
<feature type="domain" description="UEV" evidence="11">
    <location>
        <begin position="4"/>
        <end position="147"/>
    </location>
</feature>
<dbReference type="Gene3D" id="6.10.250.370">
    <property type="match status" value="1"/>
</dbReference>
<protein>
    <submittedName>
        <fullName evidence="12">Tumor susceptibility 101 protein-like</fullName>
    </submittedName>
</protein>
<proteinExistence type="inferred from homology"/>
<evidence type="ECO:0000256" key="6">
    <source>
        <dbReference type="ARBA" id="ARBA00023054"/>
    </source>
</evidence>
<reference evidence="13" key="1">
    <citation type="submission" date="2013-05" db="EMBL/GenBank/DDBJ databases">
        <authorList>
            <person name="Yim A.K.Y."/>
            <person name="Chan T.F."/>
            <person name="Ji K.M."/>
            <person name="Liu X.Y."/>
            <person name="Zhou J.W."/>
            <person name="Li R.Q."/>
            <person name="Yang K.Y."/>
            <person name="Li J."/>
            <person name="Li M."/>
            <person name="Law P.T.W."/>
            <person name="Wu Y.L."/>
            <person name="Cai Z.L."/>
            <person name="Qin H."/>
            <person name="Bao Y."/>
            <person name="Leung R.K.K."/>
            <person name="Ng P.K.S."/>
            <person name="Zou J."/>
            <person name="Zhong X.J."/>
            <person name="Ran P.X."/>
            <person name="Zhong N.S."/>
            <person name="Liu Z.G."/>
            <person name="Tsui S.K.W."/>
        </authorList>
    </citation>
    <scope>NUCLEOTIDE SEQUENCE</scope>
    <source>
        <strain evidence="13">Derf</strain>
        <tissue evidence="13">Whole organism</tissue>
    </source>
</reference>
<reference evidence="12" key="3">
    <citation type="journal article" date="2021" name="World Allergy Organ. J.">
        <title>Chromosome-level assembly of Dermatophagoides farinae genome and transcriptome reveals two novel allergens Der f 37 and Der f 39.</title>
        <authorList>
            <person name="Chen J."/>
            <person name="Cai Z."/>
            <person name="Fan D."/>
            <person name="Hu J."/>
            <person name="Hou Y."/>
            <person name="He Y."/>
            <person name="Zhang Z."/>
            <person name="Zhao Z."/>
            <person name="Gao P."/>
            <person name="Hu W."/>
            <person name="Sun J."/>
            <person name="Li J."/>
            <person name="Ji K."/>
        </authorList>
    </citation>
    <scope>NUCLEOTIDE SEQUENCE</scope>
    <source>
        <strain evidence="12">JKM2019</strain>
    </source>
</reference>
<dbReference type="Pfam" id="PF05743">
    <property type="entry name" value="UEV"/>
    <property type="match status" value="1"/>
</dbReference>
<feature type="region of interest" description="Disordered" evidence="9">
    <location>
        <begin position="148"/>
        <end position="245"/>
    </location>
</feature>
<dbReference type="CDD" id="cd11685">
    <property type="entry name" value="UEV_TSG101-like"/>
    <property type="match status" value="1"/>
</dbReference>
<dbReference type="Pfam" id="PF09454">
    <property type="entry name" value="Vps23_core"/>
    <property type="match status" value="1"/>
</dbReference>
<keyword evidence="6 8" id="KW-0175">Coiled coil</keyword>
<dbReference type="SUPFAM" id="SSF140111">
    <property type="entry name" value="Endosomal sorting complex assembly domain"/>
    <property type="match status" value="1"/>
</dbReference>
<evidence type="ECO:0000256" key="1">
    <source>
        <dbReference type="ARBA" id="ARBA00004177"/>
    </source>
</evidence>
<dbReference type="PROSITE" id="PS51322">
    <property type="entry name" value="UEV"/>
    <property type="match status" value="1"/>
</dbReference>
<dbReference type="AlphaFoldDB" id="A0A922KZE8"/>
<keyword evidence="5 7" id="KW-0653">Protein transport</keyword>
<evidence type="ECO:0000256" key="2">
    <source>
        <dbReference type="ARBA" id="ARBA00009594"/>
    </source>
</evidence>
<comment type="similarity">
    <text evidence="2">Belongs to the ubiquitin-conjugating enzyme family. UEV subfamily.</text>
</comment>
<dbReference type="GO" id="GO:0043130">
    <property type="term" value="F:ubiquitin binding"/>
    <property type="evidence" value="ECO:0007669"/>
    <property type="project" value="TreeGrafter"/>
</dbReference>
<feature type="compositionally biased region" description="Low complexity" evidence="9">
    <location>
        <begin position="187"/>
        <end position="216"/>
    </location>
</feature>
<evidence type="ECO:0000259" key="10">
    <source>
        <dbReference type="PROSITE" id="PS51312"/>
    </source>
</evidence>
<dbReference type="GO" id="GO:0000813">
    <property type="term" value="C:ESCRT I complex"/>
    <property type="evidence" value="ECO:0007669"/>
    <property type="project" value="TreeGrafter"/>
</dbReference>
<dbReference type="Proteomes" id="UP000790347">
    <property type="component" value="Unassembled WGS sequence"/>
</dbReference>
<sequence length="410" mass="46745">MENSNYQVVRFLSQAKYHHQEQARRHITNVLNMYRNLYPYLEKCTLPNGIKRDLVILRGTIPITYRKNTYNIPVSIWVLDNYPYSAPICWVNPTKDMTIKTSQHVDQHGRVYLPYLSNWDSVNSDLLGVIQVMIIVFGDMPPLFSKPKTTAIPGYPQGSTTNPPYPTRFPGQYPFSNSYPAVQPVQPTTSSYPSPPSNSSDTVSYPGYPMMPMPYGQPTNQPTNGSVTGHNSSSTSSTDTNTIPKEQIRLSLMSAVEDKIKARSKEILSQHKAEIDVLKRTSDDLEKGRTKLDNLVKEIETNLVELSKCRENIQAKDSKLSELVTKMELSENQLNIDEYFGPVQPLYKQLFNAFVEENSIVDTIFYLNEALQKDVIDLDIFIKHVRELSRRQFILRALVKLCREKAGLPT</sequence>
<dbReference type="Gene3D" id="6.10.140.820">
    <property type="match status" value="1"/>
</dbReference>
<dbReference type="InterPro" id="IPR016135">
    <property type="entry name" value="UBQ-conjugating_enzyme/RWD"/>
</dbReference>
<dbReference type="InterPro" id="IPR008883">
    <property type="entry name" value="UEV_N"/>
</dbReference>
<evidence type="ECO:0000256" key="5">
    <source>
        <dbReference type="ARBA" id="ARBA00022927"/>
    </source>
</evidence>